<evidence type="ECO:0000256" key="3">
    <source>
        <dbReference type="ARBA" id="ARBA00012759"/>
    </source>
</evidence>
<dbReference type="Proteomes" id="UP000324629">
    <property type="component" value="Unassembled WGS sequence"/>
</dbReference>
<evidence type="ECO:0000256" key="7">
    <source>
        <dbReference type="ARBA" id="ARBA00022807"/>
    </source>
</evidence>
<comment type="similarity">
    <text evidence="2">Belongs to the peptidase C19 family.</text>
</comment>
<dbReference type="InterPro" id="IPR038765">
    <property type="entry name" value="Papain-like_cys_pep_sf"/>
</dbReference>
<dbReference type="PROSITE" id="PS50235">
    <property type="entry name" value="USP_3"/>
    <property type="match status" value="1"/>
</dbReference>
<dbReference type="SUPFAM" id="SSF54001">
    <property type="entry name" value="Cysteine proteinases"/>
    <property type="match status" value="1"/>
</dbReference>
<protein>
    <recommendedName>
        <fullName evidence="3">ubiquitinyl hydrolase 1</fullName>
        <ecNumber evidence="3">3.4.19.12</ecNumber>
    </recommendedName>
</protein>
<organism evidence="10 11">
    <name type="scientific">Paragonimus westermani</name>
    <dbReference type="NCBI Taxonomy" id="34504"/>
    <lineage>
        <taxon>Eukaryota</taxon>
        <taxon>Metazoa</taxon>
        <taxon>Spiralia</taxon>
        <taxon>Lophotrochozoa</taxon>
        <taxon>Platyhelminthes</taxon>
        <taxon>Trematoda</taxon>
        <taxon>Digenea</taxon>
        <taxon>Plagiorchiida</taxon>
        <taxon>Troglotremata</taxon>
        <taxon>Troglotrematidae</taxon>
        <taxon>Paragonimus</taxon>
    </lineage>
</organism>
<dbReference type="GO" id="GO:0016579">
    <property type="term" value="P:protein deubiquitination"/>
    <property type="evidence" value="ECO:0007669"/>
    <property type="project" value="InterPro"/>
</dbReference>
<feature type="domain" description="USP" evidence="8">
    <location>
        <begin position="184"/>
        <end position="257"/>
    </location>
</feature>
<accession>A0A5J4N9X4</accession>
<dbReference type="InterPro" id="IPR050185">
    <property type="entry name" value="Ub_carboxyl-term_hydrolase"/>
</dbReference>
<dbReference type="InterPro" id="IPR035927">
    <property type="entry name" value="DUSP-like_sf"/>
</dbReference>
<dbReference type="SUPFAM" id="SSF143791">
    <property type="entry name" value="DUSP-like"/>
    <property type="match status" value="1"/>
</dbReference>
<keyword evidence="11" id="KW-1185">Reference proteome</keyword>
<dbReference type="Gene3D" id="3.90.70.10">
    <property type="entry name" value="Cysteine proteinases"/>
    <property type="match status" value="1"/>
</dbReference>
<dbReference type="Pfam" id="PF06337">
    <property type="entry name" value="DUSP"/>
    <property type="match status" value="1"/>
</dbReference>
<dbReference type="PANTHER" id="PTHR21646">
    <property type="entry name" value="UBIQUITIN CARBOXYL-TERMINAL HYDROLASE"/>
    <property type="match status" value="1"/>
</dbReference>
<gene>
    <name evidence="10" type="ORF">DEA37_0000008</name>
</gene>
<evidence type="ECO:0000313" key="11">
    <source>
        <dbReference type="Proteomes" id="UP000324629"/>
    </source>
</evidence>
<keyword evidence="6" id="KW-0378">Hydrolase</keyword>
<dbReference type="AlphaFoldDB" id="A0A5J4N9X4"/>
<evidence type="ECO:0000256" key="6">
    <source>
        <dbReference type="ARBA" id="ARBA00022801"/>
    </source>
</evidence>
<keyword evidence="5" id="KW-0833">Ubl conjugation pathway</keyword>
<dbReference type="PANTHER" id="PTHR21646:SF24">
    <property type="entry name" value="UBIQUITIN CARBOXYL-TERMINAL HYDROLASE"/>
    <property type="match status" value="1"/>
</dbReference>
<dbReference type="InterPro" id="IPR001394">
    <property type="entry name" value="Peptidase_C19_UCH"/>
</dbReference>
<comment type="catalytic activity">
    <reaction evidence="1">
        <text>Thiol-dependent hydrolysis of ester, thioester, amide, peptide and isopeptide bonds formed by the C-terminal Gly of ubiquitin (a 76-residue protein attached to proteins as an intracellular targeting signal).</text>
        <dbReference type="EC" id="3.4.19.12"/>
    </reaction>
</comment>
<dbReference type="Pfam" id="PF00443">
    <property type="entry name" value="UCH"/>
    <property type="match status" value="1"/>
</dbReference>
<dbReference type="GO" id="GO:0006508">
    <property type="term" value="P:proteolysis"/>
    <property type="evidence" value="ECO:0007669"/>
    <property type="project" value="UniProtKB-KW"/>
</dbReference>
<keyword evidence="4" id="KW-0645">Protease</keyword>
<evidence type="ECO:0000256" key="4">
    <source>
        <dbReference type="ARBA" id="ARBA00022670"/>
    </source>
</evidence>
<dbReference type="GO" id="GO:0004843">
    <property type="term" value="F:cysteine-type deubiquitinase activity"/>
    <property type="evidence" value="ECO:0007669"/>
    <property type="project" value="UniProtKB-EC"/>
</dbReference>
<evidence type="ECO:0000256" key="2">
    <source>
        <dbReference type="ARBA" id="ARBA00009085"/>
    </source>
</evidence>
<evidence type="ECO:0000313" key="10">
    <source>
        <dbReference type="EMBL" id="KAA3672257.1"/>
    </source>
</evidence>
<evidence type="ECO:0000259" key="9">
    <source>
        <dbReference type="PROSITE" id="PS51283"/>
    </source>
</evidence>
<evidence type="ECO:0000256" key="1">
    <source>
        <dbReference type="ARBA" id="ARBA00000707"/>
    </source>
</evidence>
<feature type="non-terminal residue" evidence="10">
    <location>
        <position position="257"/>
    </location>
</feature>
<dbReference type="InterPro" id="IPR018200">
    <property type="entry name" value="USP_CS"/>
</dbReference>
<feature type="domain" description="DUSP" evidence="9">
    <location>
        <begin position="18"/>
        <end position="130"/>
    </location>
</feature>
<dbReference type="EC" id="3.4.19.12" evidence="3"/>
<name>A0A5J4N9X4_9TREM</name>
<evidence type="ECO:0000259" key="8">
    <source>
        <dbReference type="PROSITE" id="PS50235"/>
    </source>
</evidence>
<sequence>MVVDFNTFHNFRDHLCVATLLKQNAEVTKYLNLPVEGRSWYVIDYQWWTKWNSFIEAATDADNLDVARDDYPGEIDNTNLLSELKSLIRKHLNLGGNVNVRLFVFDGSAFEELTNDGVTIGEASLERKKALYFKIETINGLRLGYDTSGKSNGPVSSPLFASSSGTSLSQYGSGGGAREKPGVCGLSNLGNTCFMNSAIQCISNVPELTAYFLGDWKKDINKYNPLGTHGRIASAYAELIGHMWSGLYLYDVPRTLK</sequence>
<keyword evidence="7" id="KW-0788">Thiol protease</keyword>
<dbReference type="InterPro" id="IPR006615">
    <property type="entry name" value="Pept_C19_DUSP"/>
</dbReference>
<proteinExistence type="inferred from homology"/>
<dbReference type="Gene3D" id="3.30.2230.10">
    <property type="entry name" value="DUSP-like"/>
    <property type="match status" value="1"/>
</dbReference>
<dbReference type="PROSITE" id="PS00972">
    <property type="entry name" value="USP_1"/>
    <property type="match status" value="1"/>
</dbReference>
<dbReference type="EMBL" id="QNGE01005136">
    <property type="protein sequence ID" value="KAA3672257.1"/>
    <property type="molecule type" value="Genomic_DNA"/>
</dbReference>
<dbReference type="InterPro" id="IPR028889">
    <property type="entry name" value="USP"/>
</dbReference>
<evidence type="ECO:0000256" key="5">
    <source>
        <dbReference type="ARBA" id="ARBA00022786"/>
    </source>
</evidence>
<reference evidence="10 11" key="1">
    <citation type="journal article" date="2019" name="Gigascience">
        <title>Whole-genome sequence of the oriental lung fluke Paragonimus westermani.</title>
        <authorList>
            <person name="Oey H."/>
            <person name="Zakrzewski M."/>
            <person name="Narain K."/>
            <person name="Devi K.R."/>
            <person name="Agatsuma T."/>
            <person name="Nawaratna S."/>
            <person name="Gobert G.N."/>
            <person name="Jones M.K."/>
            <person name="Ragan M.A."/>
            <person name="McManus D.P."/>
            <person name="Krause L."/>
        </authorList>
    </citation>
    <scope>NUCLEOTIDE SEQUENCE [LARGE SCALE GENOMIC DNA]</scope>
    <source>
        <strain evidence="10 11">IND2009</strain>
    </source>
</reference>
<comment type="caution">
    <text evidence="10">The sequence shown here is derived from an EMBL/GenBank/DDBJ whole genome shotgun (WGS) entry which is preliminary data.</text>
</comment>
<dbReference type="PROSITE" id="PS51283">
    <property type="entry name" value="DUSP"/>
    <property type="match status" value="1"/>
</dbReference>